<comment type="caution">
    <text evidence="3">The sequence shown here is derived from an EMBL/GenBank/DDBJ whole genome shotgun (WGS) entry which is preliminary data.</text>
</comment>
<dbReference type="AlphaFoldDB" id="A0A0J7JVZ7"/>
<dbReference type="STRING" id="67767.A0A0J7JVZ7"/>
<dbReference type="InterPro" id="IPR000308">
    <property type="entry name" value="14-3-3"/>
</dbReference>
<reference evidence="3 4" key="1">
    <citation type="submission" date="2015-04" db="EMBL/GenBank/DDBJ databases">
        <title>Lasius niger genome sequencing.</title>
        <authorList>
            <person name="Konorov E.A."/>
            <person name="Nikitin M.A."/>
            <person name="Kirill M.V."/>
            <person name="Chang P."/>
        </authorList>
    </citation>
    <scope>NUCLEOTIDE SEQUENCE [LARGE SCALE GENOMIC DNA]</scope>
    <source>
        <tissue evidence="3">Whole</tissue>
    </source>
</reference>
<feature type="domain" description="14-3-3" evidence="2">
    <location>
        <begin position="1"/>
        <end position="102"/>
    </location>
</feature>
<dbReference type="PaxDb" id="67767-A0A0J7JVZ7"/>
<dbReference type="Gene3D" id="1.20.190.20">
    <property type="entry name" value="14-3-3 domain"/>
    <property type="match status" value="1"/>
</dbReference>
<accession>A0A0J7JVZ7</accession>
<evidence type="ECO:0000313" key="3">
    <source>
        <dbReference type="EMBL" id="KMQ82016.1"/>
    </source>
</evidence>
<name>A0A0J7JVZ7_LASNI</name>
<dbReference type="EMBL" id="LBMM01029302">
    <property type="protein sequence ID" value="KMQ82016.1"/>
    <property type="molecule type" value="Genomic_DNA"/>
</dbReference>
<dbReference type="Pfam" id="PF00244">
    <property type="entry name" value="14-3-3"/>
    <property type="match status" value="1"/>
</dbReference>
<protein>
    <submittedName>
        <fullName evidence="3">14-3-3 protein epsilon</fullName>
    </submittedName>
</protein>
<comment type="similarity">
    <text evidence="1">Belongs to the 14-3-3 family.</text>
</comment>
<dbReference type="SUPFAM" id="SSF48445">
    <property type="entry name" value="14-3-3 protein"/>
    <property type="match status" value="1"/>
</dbReference>
<evidence type="ECO:0000313" key="4">
    <source>
        <dbReference type="Proteomes" id="UP000036403"/>
    </source>
</evidence>
<keyword evidence="4" id="KW-1185">Reference proteome</keyword>
<dbReference type="InterPro" id="IPR036815">
    <property type="entry name" value="14-3-3_dom_sf"/>
</dbReference>
<dbReference type="Proteomes" id="UP000036403">
    <property type="component" value="Unassembled WGS sequence"/>
</dbReference>
<dbReference type="InterPro" id="IPR023410">
    <property type="entry name" value="14-3-3_domain"/>
</dbReference>
<dbReference type="OrthoDB" id="10260625at2759"/>
<evidence type="ECO:0000259" key="2">
    <source>
        <dbReference type="Pfam" id="PF00244"/>
    </source>
</evidence>
<organism evidence="3 4">
    <name type="scientific">Lasius niger</name>
    <name type="common">Black garden ant</name>
    <dbReference type="NCBI Taxonomy" id="67767"/>
    <lineage>
        <taxon>Eukaryota</taxon>
        <taxon>Metazoa</taxon>
        <taxon>Ecdysozoa</taxon>
        <taxon>Arthropoda</taxon>
        <taxon>Hexapoda</taxon>
        <taxon>Insecta</taxon>
        <taxon>Pterygota</taxon>
        <taxon>Neoptera</taxon>
        <taxon>Endopterygota</taxon>
        <taxon>Hymenoptera</taxon>
        <taxon>Apocrita</taxon>
        <taxon>Aculeata</taxon>
        <taxon>Formicoidea</taxon>
        <taxon>Formicidae</taxon>
        <taxon>Formicinae</taxon>
        <taxon>Lasius</taxon>
        <taxon>Lasius</taxon>
    </lineage>
</organism>
<sequence>MVVTMKKEASLDVDLTADERKLLFVKYTNIFVSRIDTWALISSVEQKEKNKGAERKLEMIRQSRSEVEEELRDFCADILGVLDKHLIPCASTRESKVFYYIM</sequence>
<proteinExistence type="inferred from homology"/>
<gene>
    <name evidence="3" type="ORF">RF55_24479</name>
</gene>
<dbReference type="PANTHER" id="PTHR18860">
    <property type="entry name" value="14-3-3 PROTEIN"/>
    <property type="match status" value="1"/>
</dbReference>
<dbReference type="PRINTS" id="PR00305">
    <property type="entry name" value="1433ZETA"/>
</dbReference>
<evidence type="ECO:0000256" key="1">
    <source>
        <dbReference type="ARBA" id="ARBA00006141"/>
    </source>
</evidence>